<accession>A0A8I3WJ88</accession>
<dbReference type="Ensembl" id="ENSCJAT00000133213.1">
    <property type="protein sequence ID" value="ENSCJAP00000088691.1"/>
    <property type="gene ID" value="ENSCJAG00000074740.1"/>
</dbReference>
<dbReference type="GeneTree" id="ENSGT01150000286943"/>
<reference evidence="1" key="3">
    <citation type="submission" date="2025-09" db="UniProtKB">
        <authorList>
            <consortium name="Ensembl"/>
        </authorList>
    </citation>
    <scope>IDENTIFICATION</scope>
</reference>
<evidence type="ECO:0000313" key="2">
    <source>
        <dbReference type="Proteomes" id="UP000008225"/>
    </source>
</evidence>
<dbReference type="PRINTS" id="PR02045">
    <property type="entry name" value="F138DOMAIN"/>
</dbReference>
<reference evidence="1" key="2">
    <citation type="submission" date="2025-08" db="UniProtKB">
        <authorList>
            <consortium name="Ensembl"/>
        </authorList>
    </citation>
    <scope>IDENTIFICATION</scope>
</reference>
<name>A0A8I3WJ88_CALJA</name>
<proteinExistence type="predicted"/>
<protein>
    <submittedName>
        <fullName evidence="1">Uncharacterized protein</fullName>
    </submittedName>
</protein>
<keyword evidence="2" id="KW-1185">Reference proteome</keyword>
<sequence length="133" mass="14441">MQFKNRLIASAKWKEEIPSFFFLRGSLDLLPRLEYSGVISTHRNLGLQGSSDSPASASRVAGLTGVCHHVWLVFVFSVETEFNHVDQANLEFPTSGDLPTSASQSAGVTGMSLHTWPLPPLSMLGSEGKTCYG</sequence>
<dbReference type="Proteomes" id="UP000008225">
    <property type="component" value="Chromosome 4"/>
</dbReference>
<dbReference type="AlphaFoldDB" id="A0A8I3WJ88"/>
<organism evidence="1 2">
    <name type="scientific">Callithrix jacchus</name>
    <name type="common">White-tufted-ear marmoset</name>
    <name type="synonym">Simia Jacchus</name>
    <dbReference type="NCBI Taxonomy" id="9483"/>
    <lineage>
        <taxon>Eukaryota</taxon>
        <taxon>Metazoa</taxon>
        <taxon>Chordata</taxon>
        <taxon>Craniata</taxon>
        <taxon>Vertebrata</taxon>
        <taxon>Euteleostomi</taxon>
        <taxon>Mammalia</taxon>
        <taxon>Eutheria</taxon>
        <taxon>Euarchontoglires</taxon>
        <taxon>Primates</taxon>
        <taxon>Haplorrhini</taxon>
        <taxon>Platyrrhini</taxon>
        <taxon>Cebidae</taxon>
        <taxon>Callitrichinae</taxon>
        <taxon>Callithrix</taxon>
        <taxon>Callithrix</taxon>
    </lineage>
</organism>
<evidence type="ECO:0000313" key="1">
    <source>
        <dbReference type="Ensembl" id="ENSCJAP00000088691.1"/>
    </source>
</evidence>
<dbReference type="PANTHER" id="PTHR12138:SF162">
    <property type="entry name" value="CHROMOSOME UNDETERMINED SCAFFOLD_275, WHOLE GENOME SHOTGUN SEQUENCE"/>
    <property type="match status" value="1"/>
</dbReference>
<dbReference type="PANTHER" id="PTHR12138">
    <property type="entry name" value="PRIMATE-EXPANDED PROTEIN FAMILY"/>
    <property type="match status" value="1"/>
</dbReference>
<reference evidence="1 2" key="1">
    <citation type="submission" date="2009-03" db="EMBL/GenBank/DDBJ databases">
        <authorList>
            <person name="Warren W."/>
            <person name="Ye L."/>
            <person name="Minx P."/>
            <person name="Worley K."/>
            <person name="Gibbs R."/>
            <person name="Wilson R.K."/>
        </authorList>
    </citation>
    <scope>NUCLEOTIDE SEQUENCE [LARGE SCALE GENOMIC DNA]</scope>
</reference>